<dbReference type="EMBL" id="CM020618">
    <property type="protein sequence ID" value="KAK1858241.1"/>
    <property type="molecule type" value="Genomic_DNA"/>
</dbReference>
<dbReference type="Proteomes" id="UP000798662">
    <property type="component" value="Chromosome 1"/>
</dbReference>
<evidence type="ECO:0000313" key="2">
    <source>
        <dbReference type="Proteomes" id="UP000798662"/>
    </source>
</evidence>
<name>A0ACC3BJX8_PYRYE</name>
<organism evidence="1 2">
    <name type="scientific">Pyropia yezoensis</name>
    <name type="common">Susabi-nori</name>
    <name type="synonym">Porphyra yezoensis</name>
    <dbReference type="NCBI Taxonomy" id="2788"/>
    <lineage>
        <taxon>Eukaryota</taxon>
        <taxon>Rhodophyta</taxon>
        <taxon>Bangiophyceae</taxon>
        <taxon>Bangiales</taxon>
        <taxon>Bangiaceae</taxon>
        <taxon>Pyropia</taxon>
    </lineage>
</organism>
<accession>A0ACC3BJX8</accession>
<reference evidence="1" key="1">
    <citation type="submission" date="2019-11" db="EMBL/GenBank/DDBJ databases">
        <title>Nori genome reveals adaptations in red seaweeds to the harsh intertidal environment.</title>
        <authorList>
            <person name="Wang D."/>
            <person name="Mao Y."/>
        </authorList>
    </citation>
    <scope>NUCLEOTIDE SEQUENCE</scope>
    <source>
        <tissue evidence="1">Gametophyte</tissue>
    </source>
</reference>
<proteinExistence type="predicted"/>
<sequence length="443" mass="44109">MGGSGESTMDSTGSGGGGAFGGNAISGGSWNSFNGAGAVAGPTVGGSADPLGRPCEEKRSEYEDATLTDEDYYDGGFSNGEGYPDDDVGASQRDVGGARDTAFYGFVGGLNDGVERDAVPPGEERRAVPPGMEQGAVPPGVGRVAVPPGVEREAVSPDAKRGAVPPGVERVAVPPGVEREAVSPDAKRGAVPPEVEREAMPPSPPSDTHPSDGASLPAVPTGFAAGRVVLPVNPPTEALTATLTGRPVEVASDGGYEASEVARMVPPPALARAPLPVMSPAMVPLAAPPSLGRAPSPVRLPVSRAQAPERPTALARAPPPVLSPAMVAPAVPPPLGRAPPPVRPPLTPPATSPDLAALATPLVLVRAVKPPLLSPSVAALATPPVLVRGVGPPPQQHPAAKARRLPLPAAVRGAGRVGPAVPAAGGAPQPLLPPPPPGVRPLP</sequence>
<evidence type="ECO:0000313" key="1">
    <source>
        <dbReference type="EMBL" id="KAK1858241.1"/>
    </source>
</evidence>
<comment type="caution">
    <text evidence="1">The sequence shown here is derived from an EMBL/GenBank/DDBJ whole genome shotgun (WGS) entry which is preliminary data.</text>
</comment>
<gene>
    <name evidence="1" type="ORF">I4F81_000852</name>
</gene>
<protein>
    <submittedName>
        <fullName evidence="1">Uncharacterized protein</fullName>
    </submittedName>
</protein>
<keyword evidence="2" id="KW-1185">Reference proteome</keyword>